<protein>
    <submittedName>
        <fullName evidence="1">Uncharacterized protein</fullName>
    </submittedName>
</protein>
<accession>A0AAV2I485</accession>
<dbReference type="Proteomes" id="UP001497497">
    <property type="component" value="Unassembled WGS sequence"/>
</dbReference>
<feature type="non-terminal residue" evidence="1">
    <location>
        <position position="1"/>
    </location>
</feature>
<keyword evidence="2" id="KW-1185">Reference proteome</keyword>
<dbReference type="AlphaFoldDB" id="A0AAV2I485"/>
<reference evidence="1 2" key="1">
    <citation type="submission" date="2024-04" db="EMBL/GenBank/DDBJ databases">
        <authorList>
            <consortium name="Genoscope - CEA"/>
            <person name="William W."/>
        </authorList>
    </citation>
    <scope>NUCLEOTIDE SEQUENCE [LARGE SCALE GENOMIC DNA]</scope>
</reference>
<evidence type="ECO:0000313" key="2">
    <source>
        <dbReference type="Proteomes" id="UP001497497"/>
    </source>
</evidence>
<organism evidence="1 2">
    <name type="scientific">Lymnaea stagnalis</name>
    <name type="common">Great pond snail</name>
    <name type="synonym">Helix stagnalis</name>
    <dbReference type="NCBI Taxonomy" id="6523"/>
    <lineage>
        <taxon>Eukaryota</taxon>
        <taxon>Metazoa</taxon>
        <taxon>Spiralia</taxon>
        <taxon>Lophotrochozoa</taxon>
        <taxon>Mollusca</taxon>
        <taxon>Gastropoda</taxon>
        <taxon>Heterobranchia</taxon>
        <taxon>Euthyneura</taxon>
        <taxon>Panpulmonata</taxon>
        <taxon>Hygrophila</taxon>
        <taxon>Lymnaeoidea</taxon>
        <taxon>Lymnaeidae</taxon>
        <taxon>Lymnaea</taxon>
    </lineage>
</organism>
<sequence>SLSAFLKTVVEKDDKDVKAMPLSNNTVSSRIDEMSEDIEIQHVEKLKNKISVQ</sequence>
<evidence type="ECO:0000313" key="1">
    <source>
        <dbReference type="EMBL" id="CAL1541524.1"/>
    </source>
</evidence>
<proteinExistence type="predicted"/>
<dbReference type="EMBL" id="CAXITT010000437">
    <property type="protein sequence ID" value="CAL1541524.1"/>
    <property type="molecule type" value="Genomic_DNA"/>
</dbReference>
<comment type="caution">
    <text evidence="1">The sequence shown here is derived from an EMBL/GenBank/DDBJ whole genome shotgun (WGS) entry which is preliminary data.</text>
</comment>
<name>A0AAV2I485_LYMST</name>
<gene>
    <name evidence="1" type="ORF">GSLYS_00015130001</name>
</gene>
<feature type="non-terminal residue" evidence="1">
    <location>
        <position position="53"/>
    </location>
</feature>